<dbReference type="PROSITE" id="PS51900">
    <property type="entry name" value="CB"/>
    <property type="match status" value="1"/>
</dbReference>
<dbReference type="Pfam" id="PF02899">
    <property type="entry name" value="Phage_int_SAM_1"/>
    <property type="match status" value="1"/>
</dbReference>
<dbReference type="InterPro" id="IPR050090">
    <property type="entry name" value="Tyrosine_recombinase_XerCD"/>
</dbReference>
<dbReference type="InterPro" id="IPR010998">
    <property type="entry name" value="Integrase_recombinase_N"/>
</dbReference>
<evidence type="ECO:0000313" key="6">
    <source>
        <dbReference type="EMBL" id="VAX04298.1"/>
    </source>
</evidence>
<dbReference type="GO" id="GO:0003677">
    <property type="term" value="F:DNA binding"/>
    <property type="evidence" value="ECO:0007669"/>
    <property type="project" value="UniProtKB-KW"/>
</dbReference>
<dbReference type="InterPro" id="IPR013762">
    <property type="entry name" value="Integrase-like_cat_sf"/>
</dbReference>
<dbReference type="Gene3D" id="1.10.150.130">
    <property type="match status" value="1"/>
</dbReference>
<dbReference type="PANTHER" id="PTHR30349">
    <property type="entry name" value="PHAGE INTEGRASE-RELATED"/>
    <property type="match status" value="1"/>
</dbReference>
<name>A0A3B1AYF6_9ZZZZ</name>
<dbReference type="GO" id="GO:0015074">
    <property type="term" value="P:DNA integration"/>
    <property type="evidence" value="ECO:0007669"/>
    <property type="project" value="UniProtKB-KW"/>
</dbReference>
<dbReference type="InterPro" id="IPR011010">
    <property type="entry name" value="DNA_brk_join_enz"/>
</dbReference>
<dbReference type="AlphaFoldDB" id="A0A3B1AYF6"/>
<dbReference type="PANTHER" id="PTHR30349:SF81">
    <property type="entry name" value="TYROSINE RECOMBINASE XERC"/>
    <property type="match status" value="1"/>
</dbReference>
<dbReference type="EMBL" id="UOFV01000461">
    <property type="protein sequence ID" value="VAX04298.1"/>
    <property type="molecule type" value="Genomic_DNA"/>
</dbReference>
<keyword evidence="2" id="KW-0238">DNA-binding</keyword>
<evidence type="ECO:0000259" key="4">
    <source>
        <dbReference type="PROSITE" id="PS51898"/>
    </source>
</evidence>
<evidence type="ECO:0000256" key="3">
    <source>
        <dbReference type="ARBA" id="ARBA00023172"/>
    </source>
</evidence>
<reference evidence="6" key="1">
    <citation type="submission" date="2018-06" db="EMBL/GenBank/DDBJ databases">
        <authorList>
            <person name="Zhirakovskaya E."/>
        </authorList>
    </citation>
    <scope>NUCLEOTIDE SEQUENCE</scope>
</reference>
<protein>
    <submittedName>
        <fullName evidence="6">Site-specific tyrosine recombinase XerC</fullName>
    </submittedName>
</protein>
<keyword evidence="1" id="KW-0229">DNA integration</keyword>
<dbReference type="InterPro" id="IPR044068">
    <property type="entry name" value="CB"/>
</dbReference>
<organism evidence="6">
    <name type="scientific">hydrothermal vent metagenome</name>
    <dbReference type="NCBI Taxonomy" id="652676"/>
    <lineage>
        <taxon>unclassified sequences</taxon>
        <taxon>metagenomes</taxon>
        <taxon>ecological metagenomes</taxon>
    </lineage>
</organism>
<sequence length="232" mass="26067">MQHTAQQWIDRFLQHLKTERRLSPHTFSNYQRDLRGIVAYCDAAEVTDWASLDAKHVRAWLATRHRQGIGGRSLARALSALRSFLRFLMREGHLQKNVAQGVQAPKAPRKLPEPLDVDEMTQLLSMAGDADDPLAVRDNAMLELMYSAGLRLAELVSLDVGQIDLADGSVEVLGKGNKTRIVPVGRYAREAIIAWQHQRVALANEDESALFVGQRGARLTPRAVQQRFRQRG</sequence>
<feature type="non-terminal residue" evidence="6">
    <location>
        <position position="232"/>
    </location>
</feature>
<dbReference type="SUPFAM" id="SSF56349">
    <property type="entry name" value="DNA breaking-rejoining enzymes"/>
    <property type="match status" value="1"/>
</dbReference>
<accession>A0A3B1AYF6</accession>
<feature type="domain" description="Tyr recombinase" evidence="4">
    <location>
        <begin position="110"/>
        <end position="232"/>
    </location>
</feature>
<feature type="domain" description="Core-binding (CB)" evidence="5">
    <location>
        <begin position="3"/>
        <end position="89"/>
    </location>
</feature>
<dbReference type="GO" id="GO:0006310">
    <property type="term" value="P:DNA recombination"/>
    <property type="evidence" value="ECO:0007669"/>
    <property type="project" value="UniProtKB-KW"/>
</dbReference>
<keyword evidence="3" id="KW-0233">DNA recombination</keyword>
<dbReference type="InterPro" id="IPR002104">
    <property type="entry name" value="Integrase_catalytic"/>
</dbReference>
<dbReference type="Pfam" id="PF00589">
    <property type="entry name" value="Phage_integrase"/>
    <property type="match status" value="1"/>
</dbReference>
<dbReference type="Gene3D" id="1.10.443.10">
    <property type="entry name" value="Intergrase catalytic core"/>
    <property type="match status" value="1"/>
</dbReference>
<gene>
    <name evidence="6" type="ORF">MNBD_GAMMA19-2266</name>
</gene>
<evidence type="ECO:0000259" key="5">
    <source>
        <dbReference type="PROSITE" id="PS51900"/>
    </source>
</evidence>
<dbReference type="InterPro" id="IPR004107">
    <property type="entry name" value="Integrase_SAM-like_N"/>
</dbReference>
<evidence type="ECO:0000256" key="1">
    <source>
        <dbReference type="ARBA" id="ARBA00022908"/>
    </source>
</evidence>
<evidence type="ECO:0000256" key="2">
    <source>
        <dbReference type="ARBA" id="ARBA00023125"/>
    </source>
</evidence>
<proteinExistence type="predicted"/>
<dbReference type="PROSITE" id="PS51898">
    <property type="entry name" value="TYR_RECOMBINASE"/>
    <property type="match status" value="1"/>
</dbReference>